<reference evidence="2" key="1">
    <citation type="submission" date="2020-01" db="EMBL/GenBank/DDBJ databases">
        <authorList>
            <person name="Meier V. D."/>
            <person name="Meier V D."/>
        </authorList>
    </citation>
    <scope>NUCLEOTIDE SEQUENCE</scope>
    <source>
        <strain evidence="2">HLG_WM_MAG_08</strain>
    </source>
</reference>
<protein>
    <submittedName>
        <fullName evidence="2">Amino acid ABC transporter permease</fullName>
    </submittedName>
</protein>
<evidence type="ECO:0000313" key="2">
    <source>
        <dbReference type="EMBL" id="CAA6822413.1"/>
    </source>
</evidence>
<organism evidence="2">
    <name type="scientific">uncultured Thiotrichaceae bacterium</name>
    <dbReference type="NCBI Taxonomy" id="298394"/>
    <lineage>
        <taxon>Bacteria</taxon>
        <taxon>Pseudomonadati</taxon>
        <taxon>Pseudomonadota</taxon>
        <taxon>Gammaproteobacteria</taxon>
        <taxon>Thiotrichales</taxon>
        <taxon>Thiotrichaceae</taxon>
        <taxon>environmental samples</taxon>
    </lineage>
</organism>
<sequence length="125" mass="13724">MMTREIAYLRTEDAPLLEPPVTESGMVGWLRKHILSTMNDFSSPGAAITSVFYAVLTFGLLYIGVSIVWSLIDFTLINAVWSDPEGLKRGVCTTAAQGGVAAGEVGACWPYVEAKWQLFIYGRYP</sequence>
<dbReference type="AlphaFoldDB" id="A0A6S6U0W1"/>
<dbReference type="EMBL" id="CACVAV010000344">
    <property type="protein sequence ID" value="CAA6822413.1"/>
    <property type="molecule type" value="Genomic_DNA"/>
</dbReference>
<keyword evidence="1" id="KW-0472">Membrane</keyword>
<evidence type="ECO:0000256" key="1">
    <source>
        <dbReference type="SAM" id="Phobius"/>
    </source>
</evidence>
<accession>A0A6S6U0W1</accession>
<name>A0A6S6U0W1_9GAMM</name>
<gene>
    <name evidence="2" type="ORF">HELGO_WM55646</name>
</gene>
<keyword evidence="1" id="KW-1133">Transmembrane helix</keyword>
<keyword evidence="1" id="KW-0812">Transmembrane</keyword>
<proteinExistence type="predicted"/>
<feature type="transmembrane region" description="Helical" evidence="1">
    <location>
        <begin position="51"/>
        <end position="72"/>
    </location>
</feature>
<feature type="non-terminal residue" evidence="2">
    <location>
        <position position="125"/>
    </location>
</feature>